<accession>A0A4Z1EIA0</accession>
<evidence type="ECO:0000313" key="1">
    <source>
        <dbReference type="EMBL" id="TGO10879.1"/>
    </source>
</evidence>
<dbReference type="AlphaFoldDB" id="A0A4Z1EIA0"/>
<sequence length="67" mass="7329">MSNMLSLPRESITLILHTVIRYPAQIRTWLFVQCTLLSLGLGDFAEAQAGAGSCLLLALPVRKENEG</sequence>
<proteinExistence type="predicted"/>
<gene>
    <name evidence="1" type="ORF">BTUL_0123g00210</name>
</gene>
<reference evidence="1 2" key="1">
    <citation type="submission" date="2017-12" db="EMBL/GenBank/DDBJ databases">
        <title>Comparative genomics of Botrytis spp.</title>
        <authorList>
            <person name="Valero-Jimenez C.A."/>
            <person name="Tapia P."/>
            <person name="Veloso J."/>
            <person name="Silva-Moreno E."/>
            <person name="Staats M."/>
            <person name="Valdes J.H."/>
            <person name="Van Kan J.A.L."/>
        </authorList>
    </citation>
    <scope>NUCLEOTIDE SEQUENCE [LARGE SCALE GENOMIC DNA]</scope>
    <source>
        <strain evidence="1 2">Bt9001</strain>
    </source>
</reference>
<dbReference type="EMBL" id="PQXH01000123">
    <property type="protein sequence ID" value="TGO10879.1"/>
    <property type="molecule type" value="Genomic_DNA"/>
</dbReference>
<protein>
    <submittedName>
        <fullName evidence="1">Uncharacterized protein</fullName>
    </submittedName>
</protein>
<keyword evidence="2" id="KW-1185">Reference proteome</keyword>
<dbReference type="Proteomes" id="UP000297777">
    <property type="component" value="Unassembled WGS sequence"/>
</dbReference>
<evidence type="ECO:0000313" key="2">
    <source>
        <dbReference type="Proteomes" id="UP000297777"/>
    </source>
</evidence>
<comment type="caution">
    <text evidence="1">The sequence shown here is derived from an EMBL/GenBank/DDBJ whole genome shotgun (WGS) entry which is preliminary data.</text>
</comment>
<organism evidence="1 2">
    <name type="scientific">Botrytis tulipae</name>
    <dbReference type="NCBI Taxonomy" id="87230"/>
    <lineage>
        <taxon>Eukaryota</taxon>
        <taxon>Fungi</taxon>
        <taxon>Dikarya</taxon>
        <taxon>Ascomycota</taxon>
        <taxon>Pezizomycotina</taxon>
        <taxon>Leotiomycetes</taxon>
        <taxon>Helotiales</taxon>
        <taxon>Sclerotiniaceae</taxon>
        <taxon>Botrytis</taxon>
    </lineage>
</organism>
<name>A0A4Z1EIA0_9HELO</name>